<dbReference type="PANTHER" id="PTHR23028:SF134">
    <property type="entry name" value="PUTATIVE (AFU_ORTHOLOGUE AFUA_4G08520)-RELATED"/>
    <property type="match status" value="1"/>
</dbReference>
<keyword evidence="1" id="KW-1133">Transmembrane helix</keyword>
<dbReference type="GO" id="GO:0016747">
    <property type="term" value="F:acyltransferase activity, transferring groups other than amino-acyl groups"/>
    <property type="evidence" value="ECO:0007669"/>
    <property type="project" value="InterPro"/>
</dbReference>
<keyword evidence="4" id="KW-1185">Reference proteome</keyword>
<dbReference type="Pfam" id="PF01757">
    <property type="entry name" value="Acyl_transf_3"/>
    <property type="match status" value="1"/>
</dbReference>
<gene>
    <name evidence="3" type="ORF">B0T15DRAFT_372583</name>
</gene>
<dbReference type="Proteomes" id="UP001273166">
    <property type="component" value="Unassembled WGS sequence"/>
</dbReference>
<feature type="transmembrane region" description="Helical" evidence="1">
    <location>
        <begin position="230"/>
        <end position="250"/>
    </location>
</feature>
<protein>
    <submittedName>
        <fullName evidence="3">Acyltransferase 3</fullName>
    </submittedName>
</protein>
<keyword evidence="1" id="KW-0472">Membrane</keyword>
<feature type="non-terminal residue" evidence="3">
    <location>
        <position position="1"/>
    </location>
</feature>
<feature type="transmembrane region" description="Helical" evidence="1">
    <location>
        <begin position="151"/>
        <end position="170"/>
    </location>
</feature>
<keyword evidence="3" id="KW-0808">Transferase</keyword>
<reference evidence="3" key="2">
    <citation type="submission" date="2023-06" db="EMBL/GenBank/DDBJ databases">
        <authorList>
            <consortium name="Lawrence Berkeley National Laboratory"/>
            <person name="Mondo S.J."/>
            <person name="Hensen N."/>
            <person name="Bonometti L."/>
            <person name="Westerberg I."/>
            <person name="Brannstrom I.O."/>
            <person name="Guillou S."/>
            <person name="Cros-Aarteil S."/>
            <person name="Calhoun S."/>
            <person name="Haridas S."/>
            <person name="Kuo A."/>
            <person name="Pangilinan J."/>
            <person name="Riley R."/>
            <person name="Labutti K."/>
            <person name="Andreopoulos B."/>
            <person name="Lipzen A."/>
            <person name="Chen C."/>
            <person name="Yanf M."/>
            <person name="Daum C."/>
            <person name="Ng V."/>
            <person name="Clum A."/>
            <person name="Steindorff A."/>
            <person name="Ohm R."/>
            <person name="Martin F."/>
            <person name="Silar P."/>
            <person name="Natvig D."/>
            <person name="Lalanne C."/>
            <person name="Gautier V."/>
            <person name="Ament-Velasquez S.L."/>
            <person name="Kruys A."/>
            <person name="Hutchinson M.I."/>
            <person name="Powell A.J."/>
            <person name="Barry K."/>
            <person name="Miller A.N."/>
            <person name="Grigoriev I.V."/>
            <person name="Debuchy R."/>
            <person name="Gladieux P."/>
            <person name="Thoren M.H."/>
            <person name="Johannesson H."/>
        </authorList>
    </citation>
    <scope>NUCLEOTIDE SEQUENCE</scope>
    <source>
        <strain evidence="3">CBS 333.67</strain>
    </source>
</reference>
<dbReference type="RefSeq" id="XP_062724823.1">
    <property type="nucleotide sequence ID" value="XM_062864213.1"/>
</dbReference>
<dbReference type="AlphaFoldDB" id="A0AAJ0GZI1"/>
<feature type="transmembrane region" description="Helical" evidence="1">
    <location>
        <begin position="376"/>
        <end position="394"/>
    </location>
</feature>
<dbReference type="EMBL" id="JAUDZG010000002">
    <property type="protein sequence ID" value="KAK3309043.1"/>
    <property type="molecule type" value="Genomic_DNA"/>
</dbReference>
<sequence>HLRSFLLRTGLFLLPSFLHHPRLSQTTTTTTASTGTGTGAGPTAYLDGMRGLAALFVFFCHHAYTAFAIAPGYGYRGGAEHRDLLKLPFLRLFFSGPPMVCVFFVVSGYALSLKPLRLIIIHTQNGKNKGNGRGKLMDTMASLTFRRAVRLFLPPAVSTLMVVGMVRLGLYEWTREFAYDARYVRNHQEHHYGPRTETLGEQVGDWARQLLGFVHVWDWAPFGGSMALDVHLWTIPVEFRCSMALFLTIVGTARLRRAVRLAVVAGLVWFSYWNQRWEMVLFYAGMVLAEADVVRGAHGGGGGDDFPVVSASRCCSPTPGLLSARRFTATRSLWWIAVSIVGLYFMSQPDEGGAETPGWVYLTKLIPKWWGDEHRYWQSFGAVIFVLAVGRSACWQRFFNLAVVQYLGRISYAVYLMHGPVLHTVGYALERWAWGLTGTEGRAYVAGFLLASVFVVPIVIWVSDVFWRAVDAPVVRFAKWLEKRCSISE</sequence>
<evidence type="ECO:0000256" key="1">
    <source>
        <dbReference type="SAM" id="Phobius"/>
    </source>
</evidence>
<dbReference type="GeneID" id="87883042"/>
<proteinExistence type="predicted"/>
<feature type="transmembrane region" description="Helical" evidence="1">
    <location>
        <begin position="332"/>
        <end position="347"/>
    </location>
</feature>
<accession>A0AAJ0GZI1</accession>
<name>A0AAJ0GZI1_9PEZI</name>
<keyword evidence="1" id="KW-0812">Transmembrane</keyword>
<organism evidence="3 4">
    <name type="scientific">Chaetomium strumarium</name>
    <dbReference type="NCBI Taxonomy" id="1170767"/>
    <lineage>
        <taxon>Eukaryota</taxon>
        <taxon>Fungi</taxon>
        <taxon>Dikarya</taxon>
        <taxon>Ascomycota</taxon>
        <taxon>Pezizomycotina</taxon>
        <taxon>Sordariomycetes</taxon>
        <taxon>Sordariomycetidae</taxon>
        <taxon>Sordariales</taxon>
        <taxon>Chaetomiaceae</taxon>
        <taxon>Chaetomium</taxon>
    </lineage>
</organism>
<feature type="transmembrane region" description="Helical" evidence="1">
    <location>
        <begin position="52"/>
        <end position="70"/>
    </location>
</feature>
<feature type="domain" description="Acyltransferase 3" evidence="2">
    <location>
        <begin position="44"/>
        <end position="463"/>
    </location>
</feature>
<dbReference type="PANTHER" id="PTHR23028">
    <property type="entry name" value="ACETYLTRANSFERASE"/>
    <property type="match status" value="1"/>
</dbReference>
<keyword evidence="3" id="KW-0012">Acyltransferase</keyword>
<evidence type="ECO:0000313" key="3">
    <source>
        <dbReference type="EMBL" id="KAK3309043.1"/>
    </source>
</evidence>
<feature type="transmembrane region" description="Helical" evidence="1">
    <location>
        <begin position="441"/>
        <end position="462"/>
    </location>
</feature>
<evidence type="ECO:0000259" key="2">
    <source>
        <dbReference type="Pfam" id="PF01757"/>
    </source>
</evidence>
<evidence type="ECO:0000313" key="4">
    <source>
        <dbReference type="Proteomes" id="UP001273166"/>
    </source>
</evidence>
<feature type="transmembrane region" description="Helical" evidence="1">
    <location>
        <begin position="406"/>
        <end position="429"/>
    </location>
</feature>
<reference evidence="3" key="1">
    <citation type="journal article" date="2023" name="Mol. Phylogenet. Evol.">
        <title>Genome-scale phylogeny and comparative genomics of the fungal order Sordariales.</title>
        <authorList>
            <person name="Hensen N."/>
            <person name="Bonometti L."/>
            <person name="Westerberg I."/>
            <person name="Brannstrom I.O."/>
            <person name="Guillou S."/>
            <person name="Cros-Aarteil S."/>
            <person name="Calhoun S."/>
            <person name="Haridas S."/>
            <person name="Kuo A."/>
            <person name="Mondo S."/>
            <person name="Pangilinan J."/>
            <person name="Riley R."/>
            <person name="LaButti K."/>
            <person name="Andreopoulos B."/>
            <person name="Lipzen A."/>
            <person name="Chen C."/>
            <person name="Yan M."/>
            <person name="Daum C."/>
            <person name="Ng V."/>
            <person name="Clum A."/>
            <person name="Steindorff A."/>
            <person name="Ohm R.A."/>
            <person name="Martin F."/>
            <person name="Silar P."/>
            <person name="Natvig D.O."/>
            <person name="Lalanne C."/>
            <person name="Gautier V."/>
            <person name="Ament-Velasquez S.L."/>
            <person name="Kruys A."/>
            <person name="Hutchinson M.I."/>
            <person name="Powell A.J."/>
            <person name="Barry K."/>
            <person name="Miller A.N."/>
            <person name="Grigoriev I.V."/>
            <person name="Debuchy R."/>
            <person name="Gladieux P."/>
            <person name="Hiltunen Thoren M."/>
            <person name="Johannesson H."/>
        </authorList>
    </citation>
    <scope>NUCLEOTIDE SEQUENCE</scope>
    <source>
        <strain evidence="3">CBS 333.67</strain>
    </source>
</reference>
<feature type="transmembrane region" description="Helical" evidence="1">
    <location>
        <begin position="90"/>
        <end position="111"/>
    </location>
</feature>
<dbReference type="InterPro" id="IPR050879">
    <property type="entry name" value="Acyltransferase_3"/>
</dbReference>
<dbReference type="InterPro" id="IPR002656">
    <property type="entry name" value="Acyl_transf_3_dom"/>
</dbReference>
<comment type="caution">
    <text evidence="3">The sequence shown here is derived from an EMBL/GenBank/DDBJ whole genome shotgun (WGS) entry which is preliminary data.</text>
</comment>
<feature type="non-terminal residue" evidence="3">
    <location>
        <position position="489"/>
    </location>
</feature>